<proteinExistence type="predicted"/>
<dbReference type="Proteomes" id="UP000526786">
    <property type="component" value="Unassembled WGS sequence"/>
</dbReference>
<evidence type="ECO:0000313" key="2">
    <source>
        <dbReference type="Proteomes" id="UP000526786"/>
    </source>
</evidence>
<gene>
    <name evidence="1" type="ORF">H2B05_06875</name>
</gene>
<organism evidence="1 2">
    <name type="scientific">Candidatus Nitrosomaritimum aestuariumsis</name>
    <dbReference type="NCBI Taxonomy" id="3342354"/>
    <lineage>
        <taxon>Archaea</taxon>
        <taxon>Nitrososphaerota</taxon>
        <taxon>Nitrososphaeria</taxon>
        <taxon>Nitrosopumilales</taxon>
        <taxon>Nitrosopumilaceae</taxon>
        <taxon>Candidatus Nitrosomaritimum</taxon>
    </lineage>
</organism>
<evidence type="ECO:0000313" key="1">
    <source>
        <dbReference type="EMBL" id="MBA4454649.1"/>
    </source>
</evidence>
<protein>
    <submittedName>
        <fullName evidence="1">HD domain-containing protein</fullName>
    </submittedName>
</protein>
<name>A0AC60W557_9ARCH</name>
<reference evidence="1 2" key="1">
    <citation type="journal article" date="2020" name="Appl. Environ. Microbiol.">
        <title>Genomic Characteristics of a Novel Species of Ammonia-Oxidizing Archaea from the Jiulong River Estuary.</title>
        <authorList>
            <person name="Zou D."/>
            <person name="Wan R."/>
            <person name="Han L."/>
            <person name="Xu M.N."/>
            <person name="Liu Y."/>
            <person name="Liu H."/>
            <person name="Kao S.J."/>
            <person name="Li M."/>
        </authorList>
    </citation>
    <scope>NUCLEOTIDE SEQUENCE [LARGE SCALE GENOMIC DNA]</scope>
    <source>
        <strain evidence="1">W2bin3</strain>
    </source>
</reference>
<accession>A0AC60W557</accession>
<sequence length="176" mass="20241">MLLDFLNTSANLKNIPRQGWIDKLAIKNPESVADHTFSMAIIGMILSDSKKYNTEKILKMILLHDLAESVTGDFTPEQIPAIDKKRLENKTMAKILSNLPEEIQDQYLKIWDEYQDSKTADANFVHQIDKFEMALQAKIYEKQTNPEKTKVFLESAKKEITDENLVKMLEKLCGVH</sequence>
<comment type="caution">
    <text evidence="1">The sequence shown here is derived from an EMBL/GenBank/DDBJ whole genome shotgun (WGS) entry which is preliminary data.</text>
</comment>
<dbReference type="EMBL" id="JACENC010000267">
    <property type="protein sequence ID" value="MBA4454649.1"/>
    <property type="molecule type" value="Genomic_DNA"/>
</dbReference>